<dbReference type="EMBL" id="FRAS01000013">
    <property type="protein sequence ID" value="SHL33473.1"/>
    <property type="molecule type" value="Genomic_DNA"/>
</dbReference>
<sequence>MSSSSASVVRQPTLSPTAWIGEPQACPAWVGFPRLAGFPAVLQWSGRGQVPAIGDRMHIYLNSFGPAEVKAYFHAEGFLGVVCAPEVLPAWFQRQCPGVTLGHCFGRELEPYQPAPAPVVGSPEDWIPDYPPQDEE</sequence>
<gene>
    <name evidence="2" type="ORF">SAMN02746009_02564</name>
</gene>
<dbReference type="STRING" id="1121959.SAMN02746009_02564"/>
<dbReference type="Proteomes" id="UP000183947">
    <property type="component" value="Unassembled WGS sequence"/>
</dbReference>
<evidence type="ECO:0000313" key="2">
    <source>
        <dbReference type="EMBL" id="SHL33473.1"/>
    </source>
</evidence>
<reference evidence="3" key="1">
    <citation type="submission" date="2016-11" db="EMBL/GenBank/DDBJ databases">
        <authorList>
            <person name="Varghese N."/>
            <person name="Submissions S."/>
        </authorList>
    </citation>
    <scope>NUCLEOTIDE SEQUENCE [LARGE SCALE GENOMIC DNA]</scope>
    <source>
        <strain evidence="3">DSM 18569</strain>
    </source>
</reference>
<evidence type="ECO:0000313" key="3">
    <source>
        <dbReference type="Proteomes" id="UP000183947"/>
    </source>
</evidence>
<name>A0A1M6ZT22_9BACT</name>
<organism evidence="2 3">
    <name type="scientific">Hymenobacter psychrotolerans DSM 18569</name>
    <dbReference type="NCBI Taxonomy" id="1121959"/>
    <lineage>
        <taxon>Bacteria</taxon>
        <taxon>Pseudomonadati</taxon>
        <taxon>Bacteroidota</taxon>
        <taxon>Cytophagia</taxon>
        <taxon>Cytophagales</taxon>
        <taxon>Hymenobacteraceae</taxon>
        <taxon>Hymenobacter</taxon>
    </lineage>
</organism>
<dbReference type="RefSeq" id="WP_139252270.1">
    <property type="nucleotide sequence ID" value="NZ_FRAS01000013.1"/>
</dbReference>
<proteinExistence type="predicted"/>
<keyword evidence="3" id="KW-1185">Reference proteome</keyword>
<accession>A0A1M6ZT22</accession>
<feature type="region of interest" description="Disordered" evidence="1">
    <location>
        <begin position="113"/>
        <end position="136"/>
    </location>
</feature>
<evidence type="ECO:0000256" key="1">
    <source>
        <dbReference type="SAM" id="MobiDB-lite"/>
    </source>
</evidence>
<dbReference type="AlphaFoldDB" id="A0A1M6ZT22"/>
<protein>
    <submittedName>
        <fullName evidence="2">Uncharacterized protein</fullName>
    </submittedName>
</protein>
<dbReference type="OrthoDB" id="877995at2"/>